<name>A0A7X3MLU1_9FIRM</name>
<dbReference type="GO" id="GO:0005506">
    <property type="term" value="F:iron ion binding"/>
    <property type="evidence" value="ECO:0007669"/>
    <property type="project" value="InterPro"/>
</dbReference>
<keyword evidence="11" id="KW-1185">Reference proteome</keyword>
<dbReference type="AlphaFoldDB" id="A0A7X3MLU1"/>
<evidence type="ECO:0000259" key="9">
    <source>
        <dbReference type="PROSITE" id="PS50903"/>
    </source>
</evidence>
<evidence type="ECO:0000256" key="6">
    <source>
        <dbReference type="ARBA" id="ARBA00022982"/>
    </source>
</evidence>
<organism evidence="10 11">
    <name type="scientific">Sporofaciens musculi</name>
    <dbReference type="NCBI Taxonomy" id="2681861"/>
    <lineage>
        <taxon>Bacteria</taxon>
        <taxon>Bacillati</taxon>
        <taxon>Bacillota</taxon>
        <taxon>Clostridia</taxon>
        <taxon>Lachnospirales</taxon>
        <taxon>Lachnospiraceae</taxon>
        <taxon>Sporofaciens</taxon>
    </lineage>
</organism>
<feature type="domain" description="Flavodoxin-like" evidence="8">
    <location>
        <begin position="243"/>
        <end position="387"/>
    </location>
</feature>
<feature type="domain" description="Rubredoxin-like" evidence="9">
    <location>
        <begin position="559"/>
        <end position="595"/>
    </location>
</feature>
<dbReference type="SMART" id="SM00903">
    <property type="entry name" value="Flavin_Reduct"/>
    <property type="match status" value="1"/>
</dbReference>
<dbReference type="InterPro" id="IPR051285">
    <property type="entry name" value="NADH_oxidoreductase_modular"/>
</dbReference>
<dbReference type="SUPFAM" id="SSF56281">
    <property type="entry name" value="Metallo-hydrolase/oxidoreductase"/>
    <property type="match status" value="1"/>
</dbReference>
<dbReference type="InterPro" id="IPR036866">
    <property type="entry name" value="RibonucZ/Hydroxyglut_hydro"/>
</dbReference>
<dbReference type="GO" id="GO:0016787">
    <property type="term" value="F:hydrolase activity"/>
    <property type="evidence" value="ECO:0007669"/>
    <property type="project" value="UniProtKB-KW"/>
</dbReference>
<dbReference type="InterPro" id="IPR048574">
    <property type="entry name" value="RUBY_RBDX"/>
</dbReference>
<dbReference type="Gene3D" id="2.20.28.10">
    <property type="match status" value="1"/>
</dbReference>
<dbReference type="Pfam" id="PF19583">
    <property type="entry name" value="ODP"/>
    <property type="match status" value="1"/>
</dbReference>
<comment type="cofactor">
    <cofactor evidence="1">
        <name>Fe cation</name>
        <dbReference type="ChEBI" id="CHEBI:24875"/>
    </cofactor>
</comment>
<dbReference type="CDD" id="cd07709">
    <property type="entry name" value="flavodiiron_proteins_MBL-fold"/>
    <property type="match status" value="1"/>
</dbReference>
<dbReference type="PROSITE" id="PS50903">
    <property type="entry name" value="RUBREDOXIN_LIKE"/>
    <property type="match status" value="1"/>
</dbReference>
<comment type="caution">
    <text evidence="10">The sequence shown here is derived from an EMBL/GenBank/DDBJ whole genome shotgun (WGS) entry which is preliminary data.</text>
</comment>
<dbReference type="Pfam" id="PF12724">
    <property type="entry name" value="Flavodoxin_5"/>
    <property type="match status" value="1"/>
</dbReference>
<evidence type="ECO:0000256" key="7">
    <source>
        <dbReference type="ARBA" id="ARBA00025633"/>
    </source>
</evidence>
<comment type="function">
    <text evidence="7">Mediates electron transfer from NADH to oxygen, reducing it to water. This modular protein has 3 redox cofactors, in other organisms the same activity requires 2 or 3 proteins.</text>
</comment>
<dbReference type="SUPFAM" id="SSF50475">
    <property type="entry name" value="FMN-binding split barrel"/>
    <property type="match status" value="1"/>
</dbReference>
<dbReference type="InterPro" id="IPR002563">
    <property type="entry name" value="Flavin_Rdtase-like_dom"/>
</dbReference>
<evidence type="ECO:0000256" key="3">
    <source>
        <dbReference type="ARBA" id="ARBA00006098"/>
    </source>
</evidence>
<dbReference type="InterPro" id="IPR045761">
    <property type="entry name" value="ODP_dom"/>
</dbReference>
<sequence>MDISNNIKYVGVNDHAVDLFEGQYAVKNGMSYNSYVIMDEKVAVMDTVDARFTHQWLDNIESVIGSRKPDYLIVQHMEPDHSANIANFMNVYKDTTVVSSAKAFAMMKQFFGTDFEDRQMIVAEGDTLSLGKHELTFVTAPMVHWPEVIVTYDSYEKVLFSADGFGKFGALDVEEEWADEARRYYIGIVGKYGVQVQRLLKKASTLDIQTICPLHGPVLKDNLGYYLGLYNTWSSYNVETTGIVIAYTSVYGNTKKAVDALADKLRRKGCPTVIVHDLARCDMSAAVADAFRYGKLILATTTYNADIFPFMREYIDHLTERNFQNRFVGLIENGSWAPLAAKTMKQMLEGCKKLTFADTTVHIHSALNDESNAQLEALADEFCKNYLAQHDETADKNDLTALFKIGYGLYVVTSNDGKKDNGLIVNTVTQVTNTPNRIAVTINKDNYSHHVIKQTGKMNINCLSTDAPFKVFENFGFQSGRTVDKFAGYSPLRSDNGLVFLPRYINSFMSLEVEQYVDLDTHGMFICTVTEARVITNVETMTYNYYQSNVKPKPDTEGKKGYVCVVCGYVYEGDELPDDIVCPLCKHGAADFVKID</sequence>
<dbReference type="PROSITE" id="PS50902">
    <property type="entry name" value="FLAVODOXIN_LIKE"/>
    <property type="match status" value="1"/>
</dbReference>
<gene>
    <name evidence="10" type="ORF">GN277_26765</name>
</gene>
<dbReference type="GO" id="GO:0010181">
    <property type="term" value="F:FMN binding"/>
    <property type="evidence" value="ECO:0007669"/>
    <property type="project" value="InterPro"/>
</dbReference>
<dbReference type="GO" id="GO:0016646">
    <property type="term" value="F:oxidoreductase activity, acting on the CH-NH group of donors, NAD or NADP as acceptor"/>
    <property type="evidence" value="ECO:0007669"/>
    <property type="project" value="UniProtKB-ARBA"/>
</dbReference>
<evidence type="ECO:0000256" key="1">
    <source>
        <dbReference type="ARBA" id="ARBA00001962"/>
    </source>
</evidence>
<dbReference type="Gene3D" id="3.60.15.10">
    <property type="entry name" value="Ribonuclease Z/Hydroxyacylglutathione hydrolase-like"/>
    <property type="match status" value="1"/>
</dbReference>
<evidence type="ECO:0000256" key="4">
    <source>
        <dbReference type="ARBA" id="ARBA00007121"/>
    </source>
</evidence>
<dbReference type="Gene3D" id="2.30.110.10">
    <property type="entry name" value="Electron Transport, Fmn-binding Protein, Chain A"/>
    <property type="match status" value="1"/>
</dbReference>
<reference evidence="10 11" key="1">
    <citation type="submission" date="2019-12" db="EMBL/GenBank/DDBJ databases">
        <title>Sporaefaciens musculi gen. nov., sp. nov., a novel bacterium isolated from the caecum of an obese mouse.</title>
        <authorList>
            <person name="Rasmussen T.S."/>
            <person name="Streidl T."/>
            <person name="Hitch T.C.A."/>
            <person name="Wortmann E."/>
            <person name="Deptula P."/>
            <person name="Hansen M."/>
            <person name="Nielsen D.S."/>
            <person name="Clavel T."/>
            <person name="Vogensen F.K."/>
        </authorList>
    </citation>
    <scope>NUCLEOTIDE SEQUENCE [LARGE SCALE GENOMIC DNA]</scope>
    <source>
        <strain evidence="10 11">WCA-9-b2</strain>
    </source>
</reference>
<dbReference type="InterPro" id="IPR008254">
    <property type="entry name" value="Flavodoxin/NO_synth"/>
</dbReference>
<dbReference type="SMART" id="SM00849">
    <property type="entry name" value="Lactamase_B"/>
    <property type="match status" value="1"/>
</dbReference>
<accession>A0A7X3MLU1</accession>
<dbReference type="InterPro" id="IPR024934">
    <property type="entry name" value="Rubredoxin-like_dom"/>
</dbReference>
<dbReference type="CDD" id="cd00350">
    <property type="entry name" value="rubredoxin_like"/>
    <property type="match status" value="1"/>
</dbReference>
<evidence type="ECO:0000313" key="11">
    <source>
        <dbReference type="Proteomes" id="UP000460412"/>
    </source>
</evidence>
<dbReference type="SUPFAM" id="SSF57802">
    <property type="entry name" value="Rubredoxin-like"/>
    <property type="match status" value="1"/>
</dbReference>
<dbReference type="PANTHER" id="PTHR32145">
    <property type="entry name" value="DIFLAVIN FLAVOPROTEIN A 2-RELATED"/>
    <property type="match status" value="1"/>
</dbReference>
<keyword evidence="6" id="KW-0249">Electron transport</keyword>
<evidence type="ECO:0000256" key="5">
    <source>
        <dbReference type="ARBA" id="ARBA00022448"/>
    </source>
</evidence>
<dbReference type="GO" id="GO:0016651">
    <property type="term" value="F:oxidoreductase activity, acting on NAD(P)H"/>
    <property type="evidence" value="ECO:0007669"/>
    <property type="project" value="UniProtKB-ARBA"/>
</dbReference>
<comment type="similarity">
    <text evidence="4">In the N-terminal section; belongs to the zinc metallo-hydrolase group 3 family.</text>
</comment>
<dbReference type="InterPro" id="IPR012349">
    <property type="entry name" value="Split_barrel_FMN-bd"/>
</dbReference>
<dbReference type="SUPFAM" id="SSF52218">
    <property type="entry name" value="Flavoproteins"/>
    <property type="match status" value="1"/>
</dbReference>
<evidence type="ECO:0000313" key="10">
    <source>
        <dbReference type="EMBL" id="MXP78813.1"/>
    </source>
</evidence>
<dbReference type="PANTHER" id="PTHR32145:SF20">
    <property type="entry name" value="FLAVOPROTEIN"/>
    <property type="match status" value="1"/>
</dbReference>
<evidence type="ECO:0000259" key="8">
    <source>
        <dbReference type="PROSITE" id="PS50902"/>
    </source>
</evidence>
<dbReference type="Gene3D" id="3.40.50.360">
    <property type="match status" value="1"/>
</dbReference>
<comment type="similarity">
    <text evidence="3">In the C-terminal section; belongs to the flavodoxin reductase family.</text>
</comment>
<dbReference type="InterPro" id="IPR026816">
    <property type="entry name" value="Flavodoxin_dom"/>
</dbReference>
<dbReference type="Pfam" id="PF21349">
    <property type="entry name" value="RUBY_RBDX"/>
    <property type="match status" value="1"/>
</dbReference>
<proteinExistence type="inferred from homology"/>
<dbReference type="EMBL" id="WUQX01000001">
    <property type="protein sequence ID" value="MXP78813.1"/>
    <property type="molecule type" value="Genomic_DNA"/>
</dbReference>
<evidence type="ECO:0000256" key="2">
    <source>
        <dbReference type="ARBA" id="ARBA00001965"/>
    </source>
</evidence>
<dbReference type="RefSeq" id="WP_159755982.1">
    <property type="nucleotide sequence ID" value="NZ_CASSPE010000027.1"/>
</dbReference>
<protein>
    <submittedName>
        <fullName evidence="10">MBL fold metallo-hydrolase</fullName>
    </submittedName>
</protein>
<dbReference type="Proteomes" id="UP000460412">
    <property type="component" value="Unassembled WGS sequence"/>
</dbReference>
<dbReference type="Pfam" id="PF01613">
    <property type="entry name" value="Flavin_Reduct"/>
    <property type="match status" value="1"/>
</dbReference>
<dbReference type="InterPro" id="IPR029039">
    <property type="entry name" value="Flavoprotein-like_sf"/>
</dbReference>
<keyword evidence="10" id="KW-0378">Hydrolase</keyword>
<comment type="cofactor">
    <cofactor evidence="2">
        <name>Fe(3+)</name>
        <dbReference type="ChEBI" id="CHEBI:29034"/>
    </cofactor>
</comment>
<keyword evidence="5" id="KW-0813">Transport</keyword>
<dbReference type="InterPro" id="IPR001279">
    <property type="entry name" value="Metallo-B-lactamas"/>
</dbReference>